<accession>A0A915D8J9</accession>
<evidence type="ECO:0000313" key="2">
    <source>
        <dbReference type="WBParaSite" id="jg16683"/>
    </source>
</evidence>
<dbReference type="WBParaSite" id="jg16683">
    <property type="protein sequence ID" value="jg16683"/>
    <property type="gene ID" value="jg16683"/>
</dbReference>
<evidence type="ECO:0000313" key="1">
    <source>
        <dbReference type="Proteomes" id="UP000887574"/>
    </source>
</evidence>
<proteinExistence type="predicted"/>
<reference evidence="2" key="1">
    <citation type="submission" date="2022-11" db="UniProtKB">
        <authorList>
            <consortium name="WormBaseParasite"/>
        </authorList>
    </citation>
    <scope>IDENTIFICATION</scope>
</reference>
<protein>
    <submittedName>
        <fullName evidence="2">Uncharacterized protein</fullName>
    </submittedName>
</protein>
<sequence>MLHMVDQRSRPIRQDEVKVVYYACTGCTAMRAQWKKKNKFPCEDYKLPLRKADTYPRFDLICSAYRQEARKAGVANRNAVAKDFPELERSSSRLCLTLRMC</sequence>
<organism evidence="1 2">
    <name type="scientific">Ditylenchus dipsaci</name>
    <dbReference type="NCBI Taxonomy" id="166011"/>
    <lineage>
        <taxon>Eukaryota</taxon>
        <taxon>Metazoa</taxon>
        <taxon>Ecdysozoa</taxon>
        <taxon>Nematoda</taxon>
        <taxon>Chromadorea</taxon>
        <taxon>Rhabditida</taxon>
        <taxon>Tylenchina</taxon>
        <taxon>Tylenchomorpha</taxon>
        <taxon>Sphaerularioidea</taxon>
        <taxon>Anguinidae</taxon>
        <taxon>Anguininae</taxon>
        <taxon>Ditylenchus</taxon>
    </lineage>
</organism>
<dbReference type="Proteomes" id="UP000887574">
    <property type="component" value="Unplaced"/>
</dbReference>
<keyword evidence="1" id="KW-1185">Reference proteome</keyword>
<dbReference type="AlphaFoldDB" id="A0A915D8J9"/>
<name>A0A915D8J9_9BILA</name>